<comment type="caution">
    <text evidence="2">The sequence shown here is derived from an EMBL/GenBank/DDBJ whole genome shotgun (WGS) entry which is preliminary data.</text>
</comment>
<sequence length="294" mass="33322">MAPKAKPKVLPAFCLASNPGKRWTEGFFLLYSPFWILWALGILVPFRLYEGLNEAGYMAVGLAAALPCVVLPALLHGSNEKGKSWDQQYWVKANVWIAIFSFIGNYFWTHYFYELLGAQYTFPSWQLNKVPIPLYLMTHAYFCFYHAVSNVALRATRHLTAGRGPVVQHVTTALTVFLLAYATAYMETLTIAHFPYYKFKDRARMYTIGSLFYAIYFFVSFPAFYVMDESPRHKWSLARAASDALAAGMLVTILLDFWRLGVGPLESAPVTGTRTEAKVLDALSNTAKSRLPWM</sequence>
<feature type="transmembrane region" description="Helical" evidence="1">
    <location>
        <begin position="95"/>
        <end position="113"/>
    </location>
</feature>
<dbReference type="GO" id="GO:0047793">
    <property type="term" value="F:cycloeucalenol cycloisomerase activity"/>
    <property type="evidence" value="ECO:0007669"/>
    <property type="project" value="InterPro"/>
</dbReference>
<evidence type="ECO:0000256" key="1">
    <source>
        <dbReference type="SAM" id="Phobius"/>
    </source>
</evidence>
<protein>
    <recommendedName>
        <fullName evidence="4">Cycloeucalenol cycloisomerase</fullName>
    </recommendedName>
</protein>
<dbReference type="Proteomes" id="UP001314263">
    <property type="component" value="Unassembled WGS sequence"/>
</dbReference>
<evidence type="ECO:0000313" key="2">
    <source>
        <dbReference type="EMBL" id="CAK0763697.1"/>
    </source>
</evidence>
<feature type="transmembrane region" description="Helical" evidence="1">
    <location>
        <begin position="133"/>
        <end position="153"/>
    </location>
</feature>
<keyword evidence="1" id="KW-1133">Transmembrane helix</keyword>
<dbReference type="AlphaFoldDB" id="A0AAV1HXJ2"/>
<evidence type="ECO:0000313" key="3">
    <source>
        <dbReference type="Proteomes" id="UP001314263"/>
    </source>
</evidence>
<feature type="transmembrane region" description="Helical" evidence="1">
    <location>
        <begin position="55"/>
        <end position="75"/>
    </location>
</feature>
<feature type="transmembrane region" description="Helical" evidence="1">
    <location>
        <begin position="205"/>
        <end position="225"/>
    </location>
</feature>
<keyword evidence="1" id="KW-0812">Transmembrane</keyword>
<reference evidence="2 3" key="1">
    <citation type="submission" date="2023-10" db="EMBL/GenBank/DDBJ databases">
        <authorList>
            <person name="Maclean D."/>
            <person name="Macfadyen A."/>
        </authorList>
    </citation>
    <scope>NUCLEOTIDE SEQUENCE [LARGE SCALE GENOMIC DNA]</scope>
</reference>
<proteinExistence type="predicted"/>
<feature type="transmembrane region" description="Helical" evidence="1">
    <location>
        <begin position="165"/>
        <end position="185"/>
    </location>
</feature>
<dbReference type="InterPro" id="IPR020532">
    <property type="entry name" value="Cycloeucalenol_cycloisomerase"/>
</dbReference>
<keyword evidence="1" id="KW-0472">Membrane</keyword>
<gene>
    <name evidence="2" type="ORF">CVIRNUC_003084</name>
</gene>
<feature type="transmembrane region" description="Helical" evidence="1">
    <location>
        <begin position="28"/>
        <end position="49"/>
    </location>
</feature>
<dbReference type="EMBL" id="CAUYUE010000004">
    <property type="protein sequence ID" value="CAK0763697.1"/>
    <property type="molecule type" value="Genomic_DNA"/>
</dbReference>
<feature type="transmembrane region" description="Helical" evidence="1">
    <location>
        <begin position="237"/>
        <end position="258"/>
    </location>
</feature>
<accession>A0AAV1HXJ2</accession>
<dbReference type="PANTHER" id="PTHR35136">
    <property type="entry name" value="CYCLOEUCALENOL CYCLOISOMERASE"/>
    <property type="match status" value="1"/>
</dbReference>
<name>A0AAV1HXJ2_9CHLO</name>
<dbReference type="PANTHER" id="PTHR35136:SF1">
    <property type="entry name" value="CYCLOEUCALENOL CYCLOISOMERASE"/>
    <property type="match status" value="1"/>
</dbReference>
<organism evidence="2 3">
    <name type="scientific">Coccomyxa viridis</name>
    <dbReference type="NCBI Taxonomy" id="1274662"/>
    <lineage>
        <taxon>Eukaryota</taxon>
        <taxon>Viridiplantae</taxon>
        <taxon>Chlorophyta</taxon>
        <taxon>core chlorophytes</taxon>
        <taxon>Trebouxiophyceae</taxon>
        <taxon>Trebouxiophyceae incertae sedis</taxon>
        <taxon>Coccomyxaceae</taxon>
        <taxon>Coccomyxa</taxon>
    </lineage>
</organism>
<keyword evidence="3" id="KW-1185">Reference proteome</keyword>
<evidence type="ECO:0008006" key="4">
    <source>
        <dbReference type="Google" id="ProtNLM"/>
    </source>
</evidence>